<accession>A0A2U1L7G3</accession>
<organism evidence="2 3">
    <name type="scientific">Artemisia annua</name>
    <name type="common">Sweet wormwood</name>
    <dbReference type="NCBI Taxonomy" id="35608"/>
    <lineage>
        <taxon>Eukaryota</taxon>
        <taxon>Viridiplantae</taxon>
        <taxon>Streptophyta</taxon>
        <taxon>Embryophyta</taxon>
        <taxon>Tracheophyta</taxon>
        <taxon>Spermatophyta</taxon>
        <taxon>Magnoliopsida</taxon>
        <taxon>eudicotyledons</taxon>
        <taxon>Gunneridae</taxon>
        <taxon>Pentapetalae</taxon>
        <taxon>asterids</taxon>
        <taxon>campanulids</taxon>
        <taxon>Asterales</taxon>
        <taxon>Asteraceae</taxon>
        <taxon>Asteroideae</taxon>
        <taxon>Anthemideae</taxon>
        <taxon>Artemisiinae</taxon>
        <taxon>Artemisia</taxon>
    </lineage>
</organism>
<gene>
    <name evidence="2" type="ORF">CTI12_AA521980</name>
</gene>
<evidence type="ECO:0000313" key="2">
    <source>
        <dbReference type="EMBL" id="PWA44938.1"/>
    </source>
</evidence>
<dbReference type="Gene3D" id="2.40.50.140">
    <property type="entry name" value="Nucleic acid-binding proteins"/>
    <property type="match status" value="1"/>
</dbReference>
<dbReference type="SUPFAM" id="SSF50249">
    <property type="entry name" value="Nucleic acid-binding proteins"/>
    <property type="match status" value="1"/>
</dbReference>
<keyword evidence="3" id="KW-1185">Reference proteome</keyword>
<evidence type="ECO:0000256" key="1">
    <source>
        <dbReference type="SAM" id="MobiDB-lite"/>
    </source>
</evidence>
<protein>
    <submittedName>
        <fullName evidence="2">Replication protein A 70 kDa DNA-binding subunit B</fullName>
    </submittedName>
</protein>
<dbReference type="Proteomes" id="UP000245207">
    <property type="component" value="Unassembled WGS sequence"/>
</dbReference>
<evidence type="ECO:0000313" key="3">
    <source>
        <dbReference type="Proteomes" id="UP000245207"/>
    </source>
</evidence>
<reference evidence="2 3" key="1">
    <citation type="journal article" date="2018" name="Mol. Plant">
        <title>The genome of Artemisia annua provides insight into the evolution of Asteraceae family and artemisinin biosynthesis.</title>
        <authorList>
            <person name="Shen Q."/>
            <person name="Zhang L."/>
            <person name="Liao Z."/>
            <person name="Wang S."/>
            <person name="Yan T."/>
            <person name="Shi P."/>
            <person name="Liu M."/>
            <person name="Fu X."/>
            <person name="Pan Q."/>
            <person name="Wang Y."/>
            <person name="Lv Z."/>
            <person name="Lu X."/>
            <person name="Zhang F."/>
            <person name="Jiang W."/>
            <person name="Ma Y."/>
            <person name="Chen M."/>
            <person name="Hao X."/>
            <person name="Li L."/>
            <person name="Tang Y."/>
            <person name="Lv G."/>
            <person name="Zhou Y."/>
            <person name="Sun X."/>
            <person name="Brodelius P.E."/>
            <person name="Rose J.K.C."/>
            <person name="Tang K."/>
        </authorList>
    </citation>
    <scope>NUCLEOTIDE SEQUENCE [LARGE SCALE GENOMIC DNA]</scope>
    <source>
        <strain evidence="3">cv. Huhao1</strain>
        <tissue evidence="2">Leaf</tissue>
    </source>
</reference>
<comment type="caution">
    <text evidence="2">The sequence shown here is derived from an EMBL/GenBank/DDBJ whole genome shotgun (WGS) entry which is preliminary data.</text>
</comment>
<keyword evidence="2" id="KW-0238">DNA-binding</keyword>
<dbReference type="GO" id="GO:0003677">
    <property type="term" value="F:DNA binding"/>
    <property type="evidence" value="ECO:0007669"/>
    <property type="project" value="UniProtKB-KW"/>
</dbReference>
<dbReference type="EMBL" id="PKPP01011028">
    <property type="protein sequence ID" value="PWA44938.1"/>
    <property type="molecule type" value="Genomic_DNA"/>
</dbReference>
<name>A0A2U1L7G3_ARTAN</name>
<proteinExistence type="predicted"/>
<dbReference type="InterPro" id="IPR012340">
    <property type="entry name" value="NA-bd_OB-fold"/>
</dbReference>
<feature type="region of interest" description="Disordered" evidence="1">
    <location>
        <begin position="217"/>
        <end position="248"/>
    </location>
</feature>
<dbReference type="AlphaFoldDB" id="A0A2U1L7G3"/>
<sequence length="278" mass="31369">MMRFQKLMPSDREVASEEFFNGTIKKMVGSIRDSDTKFNCVVYAKIHKIHRERGWAYMACKKCGCVVKEVEKGHSSSSGSKFKMQQVWMCNKHSEVTANESHCPCIDDTVSASLLLFDDMILKLCGVQCNSLIKEYGTEVDYYFPGELNVMVGKKLLFHFEYTKFNINNNNYVQQVKLLSEKEAMINTFKKGFHHRVTSANTNKLTGDNIPFNMEETPTFAKGNQASSGDLGIQASGGDSGSSGSVKRTYIDIDDYPKEDDEAKKAKKIVQVKIEPKE</sequence>